<dbReference type="SUPFAM" id="SSF56219">
    <property type="entry name" value="DNase I-like"/>
    <property type="match status" value="1"/>
</dbReference>
<dbReference type="InterPro" id="IPR051547">
    <property type="entry name" value="TDP2-like"/>
</dbReference>
<comment type="caution">
    <text evidence="10">The sequence shown here is derived from an EMBL/GenBank/DDBJ whole genome shotgun (WGS) entry which is preliminary data.</text>
</comment>
<evidence type="ECO:0000313" key="10">
    <source>
        <dbReference type="EMBL" id="KAF4406275.1"/>
    </source>
</evidence>
<sequence length="280" mass="30422">MAERLRVLTMNVLAPEYADWPRRRRVIADELRALRPDVVALQEVTPGGPAELLGEGWHITGHPHRGPDGVGAALALRRPPRAVHRRDLFVTDRARAQPWCGVAAAEVPGPGEMGPLLVVHHKPSWPYDHERERELQAVSCARFVEEILAGRDADAAPPHVLLLGDFDAAPDAASIRFLTGRQSLDGRSVCYRDAWPAARPGEPGHTFSPRNGLVRAGDMAGDPGRRIDYVMVRCGPHGPSLDVAACDRVLVDPVAGVQASDHYGVVADLVLPAREPGRWA</sequence>
<evidence type="ECO:0000256" key="5">
    <source>
        <dbReference type="ARBA" id="ARBA00022763"/>
    </source>
</evidence>
<dbReference type="InterPro" id="IPR005135">
    <property type="entry name" value="Endo/exonuclease/phosphatase"/>
</dbReference>
<comment type="cofactor">
    <cofactor evidence="2">
        <name>Mg(2+)</name>
        <dbReference type="ChEBI" id="CHEBI:18420"/>
    </cofactor>
</comment>
<evidence type="ECO:0000256" key="3">
    <source>
        <dbReference type="ARBA" id="ARBA00022722"/>
    </source>
</evidence>
<dbReference type="EMBL" id="WHPN01000375">
    <property type="protein sequence ID" value="KAF4406275.1"/>
    <property type="molecule type" value="Genomic_DNA"/>
</dbReference>
<evidence type="ECO:0000256" key="8">
    <source>
        <dbReference type="ARBA" id="ARBA00023204"/>
    </source>
</evidence>
<accession>A0ABQ7FBX3</accession>
<protein>
    <recommendedName>
        <fullName evidence="9">Endonuclease/exonuclease/phosphatase domain-containing protein</fullName>
    </recommendedName>
</protein>
<evidence type="ECO:0000256" key="7">
    <source>
        <dbReference type="ARBA" id="ARBA00022842"/>
    </source>
</evidence>
<evidence type="ECO:0000256" key="6">
    <source>
        <dbReference type="ARBA" id="ARBA00022801"/>
    </source>
</evidence>
<evidence type="ECO:0000313" key="11">
    <source>
        <dbReference type="Proteomes" id="UP000621266"/>
    </source>
</evidence>
<dbReference type="Pfam" id="PF03372">
    <property type="entry name" value="Exo_endo_phos"/>
    <property type="match status" value="1"/>
</dbReference>
<keyword evidence="8" id="KW-0234">DNA repair</keyword>
<evidence type="ECO:0000256" key="2">
    <source>
        <dbReference type="ARBA" id="ARBA00001946"/>
    </source>
</evidence>
<keyword evidence="3" id="KW-0540">Nuclease</keyword>
<dbReference type="PANTHER" id="PTHR15822">
    <property type="entry name" value="TRAF AND TNF RECEPTOR-ASSOCIATED PROTEIN"/>
    <property type="match status" value="1"/>
</dbReference>
<proteinExistence type="predicted"/>
<evidence type="ECO:0000259" key="9">
    <source>
        <dbReference type="Pfam" id="PF03372"/>
    </source>
</evidence>
<feature type="domain" description="Endonuclease/exonuclease/phosphatase" evidence="9">
    <location>
        <begin position="8"/>
        <end position="262"/>
    </location>
</feature>
<comment type="cofactor">
    <cofactor evidence="1">
        <name>Mn(2+)</name>
        <dbReference type="ChEBI" id="CHEBI:29035"/>
    </cofactor>
</comment>
<dbReference type="InterPro" id="IPR036691">
    <property type="entry name" value="Endo/exonu/phosph_ase_sf"/>
</dbReference>
<keyword evidence="4" id="KW-0479">Metal-binding</keyword>
<keyword evidence="6" id="KW-0378">Hydrolase</keyword>
<reference evidence="10 11" key="1">
    <citation type="submission" date="2019-10" db="EMBL/GenBank/DDBJ databases">
        <title>Streptomyces tenebrisbrunneis sp.nov., an endogenous actinomycete isolated from of Lycium ruthenicum.</title>
        <authorList>
            <person name="Ma L."/>
        </authorList>
    </citation>
    <scope>NUCLEOTIDE SEQUENCE [LARGE SCALE GENOMIC DNA]</scope>
    <source>
        <strain evidence="10 11">TRM 66187</strain>
    </source>
</reference>
<dbReference type="Proteomes" id="UP000621266">
    <property type="component" value="Unassembled WGS sequence"/>
</dbReference>
<organism evidence="10 11">
    <name type="scientific">Streptomyces lycii</name>
    <dbReference type="NCBI Taxonomy" id="2654337"/>
    <lineage>
        <taxon>Bacteria</taxon>
        <taxon>Bacillati</taxon>
        <taxon>Actinomycetota</taxon>
        <taxon>Actinomycetes</taxon>
        <taxon>Kitasatosporales</taxon>
        <taxon>Streptomycetaceae</taxon>
        <taxon>Streptomyces</taxon>
    </lineage>
</organism>
<dbReference type="PANTHER" id="PTHR15822:SF4">
    <property type="entry name" value="TYROSYL-DNA PHOSPHODIESTERASE 2"/>
    <property type="match status" value="1"/>
</dbReference>
<dbReference type="Gene3D" id="3.60.10.10">
    <property type="entry name" value="Endonuclease/exonuclease/phosphatase"/>
    <property type="match status" value="1"/>
</dbReference>
<keyword evidence="5" id="KW-0227">DNA damage</keyword>
<gene>
    <name evidence="10" type="ORF">GCU69_25855</name>
</gene>
<evidence type="ECO:0000256" key="4">
    <source>
        <dbReference type="ARBA" id="ARBA00022723"/>
    </source>
</evidence>
<dbReference type="RefSeq" id="WP_098753410.1">
    <property type="nucleotide sequence ID" value="NZ_WHPN01000375.1"/>
</dbReference>
<keyword evidence="7" id="KW-0460">Magnesium</keyword>
<evidence type="ECO:0000256" key="1">
    <source>
        <dbReference type="ARBA" id="ARBA00001936"/>
    </source>
</evidence>
<keyword evidence="11" id="KW-1185">Reference proteome</keyword>
<name>A0ABQ7FBX3_9ACTN</name>